<dbReference type="EMBL" id="VCGU01000008">
    <property type="protein sequence ID" value="TRY71750.1"/>
    <property type="molecule type" value="Genomic_DNA"/>
</dbReference>
<evidence type="ECO:0000259" key="8">
    <source>
        <dbReference type="PROSITE" id="PS50262"/>
    </source>
</evidence>
<feature type="transmembrane region" description="Helical" evidence="7">
    <location>
        <begin position="147"/>
        <end position="173"/>
    </location>
</feature>
<dbReference type="SUPFAM" id="SSF81321">
    <property type="entry name" value="Family A G protein-coupled receptor-like"/>
    <property type="match status" value="1"/>
</dbReference>
<keyword evidence="4 7" id="KW-1133">Transmembrane helix</keyword>
<keyword evidence="5 7" id="KW-0472">Membrane</keyword>
<feature type="compositionally biased region" description="Polar residues" evidence="6">
    <location>
        <begin position="313"/>
        <end position="341"/>
    </location>
</feature>
<evidence type="ECO:0000256" key="4">
    <source>
        <dbReference type="ARBA" id="ARBA00022989"/>
    </source>
</evidence>
<feature type="transmembrane region" description="Helical" evidence="7">
    <location>
        <begin position="193"/>
        <end position="216"/>
    </location>
</feature>
<dbReference type="STRING" id="6832.A0A553P278"/>
<dbReference type="PANTHER" id="PTHR46641">
    <property type="entry name" value="FMRFAMIDE RECEPTOR-RELATED"/>
    <property type="match status" value="1"/>
</dbReference>
<feature type="domain" description="G-protein coupled receptors family 1 profile" evidence="8">
    <location>
        <begin position="1"/>
        <end position="264"/>
    </location>
</feature>
<dbReference type="OMA" id="RDRTYRC"/>
<dbReference type="AlphaFoldDB" id="A0A553P278"/>
<dbReference type="GO" id="GO:0016020">
    <property type="term" value="C:membrane"/>
    <property type="evidence" value="ECO:0007669"/>
    <property type="project" value="UniProtKB-SubCell"/>
</dbReference>
<feature type="transmembrane region" description="Helical" evidence="7">
    <location>
        <begin position="51"/>
        <end position="75"/>
    </location>
</feature>
<organism evidence="9 10">
    <name type="scientific">Tigriopus californicus</name>
    <name type="common">Marine copepod</name>
    <dbReference type="NCBI Taxonomy" id="6832"/>
    <lineage>
        <taxon>Eukaryota</taxon>
        <taxon>Metazoa</taxon>
        <taxon>Ecdysozoa</taxon>
        <taxon>Arthropoda</taxon>
        <taxon>Crustacea</taxon>
        <taxon>Multicrustacea</taxon>
        <taxon>Hexanauplia</taxon>
        <taxon>Copepoda</taxon>
        <taxon>Harpacticoida</taxon>
        <taxon>Harpacticidae</taxon>
        <taxon>Tigriopus</taxon>
    </lineage>
</organism>
<evidence type="ECO:0000256" key="1">
    <source>
        <dbReference type="ARBA" id="ARBA00004370"/>
    </source>
</evidence>
<feature type="transmembrane region" description="Helical" evidence="7">
    <location>
        <begin position="95"/>
        <end position="115"/>
    </location>
</feature>
<evidence type="ECO:0000313" key="10">
    <source>
        <dbReference type="Proteomes" id="UP000318571"/>
    </source>
</evidence>
<dbReference type="InterPro" id="IPR017452">
    <property type="entry name" value="GPCR_Rhodpsn_7TM"/>
</dbReference>
<dbReference type="PRINTS" id="PR00237">
    <property type="entry name" value="GPCRRHODOPSN"/>
</dbReference>
<dbReference type="PANTHER" id="PTHR46641:SF2">
    <property type="entry name" value="FMRFAMIDE RECEPTOR"/>
    <property type="match status" value="1"/>
</dbReference>
<dbReference type="PROSITE" id="PS50262">
    <property type="entry name" value="G_PROTEIN_RECEP_F1_2"/>
    <property type="match status" value="1"/>
</dbReference>
<proteinExistence type="inferred from homology"/>
<dbReference type="InterPro" id="IPR052954">
    <property type="entry name" value="GPCR-Ligand_Int"/>
</dbReference>
<reference evidence="9 10" key="1">
    <citation type="journal article" date="2018" name="Nat. Ecol. Evol.">
        <title>Genomic signatures of mitonuclear coevolution across populations of Tigriopus californicus.</title>
        <authorList>
            <person name="Barreto F.S."/>
            <person name="Watson E.T."/>
            <person name="Lima T.G."/>
            <person name="Willett C.S."/>
            <person name="Edmands S."/>
            <person name="Li W."/>
            <person name="Burton R.S."/>
        </authorList>
    </citation>
    <scope>NUCLEOTIDE SEQUENCE [LARGE SCALE GENOMIC DNA]</scope>
    <source>
        <strain evidence="9 10">San Diego</strain>
    </source>
</reference>
<accession>A0A553P278</accession>
<dbReference type="Pfam" id="PF00001">
    <property type="entry name" value="7tm_1"/>
    <property type="match status" value="1"/>
</dbReference>
<evidence type="ECO:0000313" key="9">
    <source>
        <dbReference type="EMBL" id="TRY71750.1"/>
    </source>
</evidence>
<feature type="transmembrane region" description="Helical" evidence="7">
    <location>
        <begin position="18"/>
        <end position="39"/>
    </location>
</feature>
<dbReference type="Proteomes" id="UP000318571">
    <property type="component" value="Chromosome 7"/>
</dbReference>
<evidence type="ECO:0000256" key="3">
    <source>
        <dbReference type="ARBA" id="ARBA00022692"/>
    </source>
</evidence>
<protein>
    <recommendedName>
        <fullName evidence="8">G-protein coupled receptors family 1 profile domain-containing protein</fullName>
    </recommendedName>
</protein>
<comment type="similarity">
    <text evidence="2">Belongs to the G-protein coupled receptor 1 family.</text>
</comment>
<comment type="caution">
    <text evidence="9">The sequence shown here is derived from an EMBL/GenBank/DDBJ whole genome shotgun (WGS) entry which is preliminary data.</text>
</comment>
<feature type="region of interest" description="Disordered" evidence="6">
    <location>
        <begin position="313"/>
        <end position="352"/>
    </location>
</feature>
<dbReference type="GO" id="GO:0004930">
    <property type="term" value="F:G protein-coupled receptor activity"/>
    <property type="evidence" value="ECO:0007669"/>
    <property type="project" value="InterPro"/>
</dbReference>
<dbReference type="InterPro" id="IPR000276">
    <property type="entry name" value="GPCR_Rhodpsn"/>
</dbReference>
<gene>
    <name evidence="9" type="ORF">TCAL_01034</name>
</gene>
<evidence type="ECO:0000256" key="2">
    <source>
        <dbReference type="ARBA" id="ARBA00010663"/>
    </source>
</evidence>
<name>A0A553P278_TIGCA</name>
<dbReference type="CDD" id="cd14978">
    <property type="entry name" value="7tmA_FMRFamide_R-like"/>
    <property type="match status" value="1"/>
</dbReference>
<evidence type="ECO:0000256" key="5">
    <source>
        <dbReference type="ARBA" id="ARBA00023136"/>
    </source>
</evidence>
<keyword evidence="10" id="KW-1185">Reference proteome</keyword>
<dbReference type="Gene3D" id="1.20.1070.10">
    <property type="entry name" value="Rhodopsin 7-helix transmembrane proteins"/>
    <property type="match status" value="1"/>
</dbReference>
<comment type="subcellular location">
    <subcellularLocation>
        <location evidence="1">Membrane</location>
    </subcellularLocation>
</comment>
<evidence type="ECO:0000256" key="6">
    <source>
        <dbReference type="SAM" id="MobiDB-lite"/>
    </source>
</evidence>
<feature type="transmembrane region" description="Helical" evidence="7">
    <location>
        <begin position="247"/>
        <end position="267"/>
    </location>
</feature>
<keyword evidence="3 7" id="KW-0812">Transmembrane</keyword>
<evidence type="ECO:0000256" key="7">
    <source>
        <dbReference type="SAM" id="Phobius"/>
    </source>
</evidence>
<sequence>MALVVLSRPKLRDVFHQLLLALACFDILYIICGGVSYTFRAFQAQSDIYTYLFPHLIYPLSHVAVTGTIFMTLAISIERYLGLCHPMLPPHSRKAWFYIVPVVVIAFALNVPKFMEVELEIETVNGTDIPFLKSSQLRYNENYVRGYIMWTRLFSTAIIPVTMLLFLNTRIIIDLFSSKVQRFGSTKRQRREINLCFILLCIVFVFFICHACRIFLDVYEFSNVEKIIQCAPDRPWLPEAWGQALPYVSHFMMILNSSVNFIVYCLVGHTFRRELCRTLGIRDYMSIPGAEWSRRTSRSDMVNGNGSTLVSIQPGGSRSLKNGHRSTYYNSPSSSPMNEGNKQAMINDLTEV</sequence>